<name>A0A0A8XR91_ARUDO</name>
<evidence type="ECO:0000313" key="1">
    <source>
        <dbReference type="EMBL" id="JAD15293.1"/>
    </source>
</evidence>
<sequence>MEEEEMPHLPLDIINKIPTHTSDPASLVRAASSCKLWRDIIKDSTFLDGLKTQQLDHGFTSSLLLGFFYQDSTEAPEHLWQHHKDKSRCLAPSFIPTSGLLPFTGCKEGSNAATPLSLGSFIQGFGSSLNFYEPVFFYRQAPPWRGLHEARYRTGARTPAGTDAPLRPSHWATRPSAMSLLYPKTISWLYAVAYKTAKVVPDRIQYVSAIL</sequence>
<reference evidence="1" key="2">
    <citation type="journal article" date="2015" name="Data Brief">
        <title>Shoot transcriptome of the giant reed, Arundo donax.</title>
        <authorList>
            <person name="Barrero R.A."/>
            <person name="Guerrero F.D."/>
            <person name="Moolhuijzen P."/>
            <person name="Goolsby J.A."/>
            <person name="Tidwell J."/>
            <person name="Bellgard S.E."/>
            <person name="Bellgard M.I."/>
        </authorList>
    </citation>
    <scope>NUCLEOTIDE SEQUENCE</scope>
    <source>
        <tissue evidence="1">Shoot tissue taken approximately 20 cm above the soil surface</tissue>
    </source>
</reference>
<reference evidence="1" key="1">
    <citation type="submission" date="2014-09" db="EMBL/GenBank/DDBJ databases">
        <authorList>
            <person name="Magalhaes I.L.F."/>
            <person name="Oliveira U."/>
            <person name="Santos F.R."/>
            <person name="Vidigal T.H.D.A."/>
            <person name="Brescovit A.D."/>
            <person name="Santos A.J."/>
        </authorList>
    </citation>
    <scope>NUCLEOTIDE SEQUENCE</scope>
    <source>
        <tissue evidence="1">Shoot tissue taken approximately 20 cm above the soil surface</tissue>
    </source>
</reference>
<dbReference type="PANTHER" id="PTHR35828">
    <property type="entry name" value="OS08G0203800 PROTEIN-RELATED"/>
    <property type="match status" value="1"/>
</dbReference>
<proteinExistence type="predicted"/>
<dbReference type="InterPro" id="IPR001810">
    <property type="entry name" value="F-box_dom"/>
</dbReference>
<dbReference type="EMBL" id="GBRH01282602">
    <property type="protein sequence ID" value="JAD15293.1"/>
    <property type="molecule type" value="Transcribed_RNA"/>
</dbReference>
<organism evidence="1">
    <name type="scientific">Arundo donax</name>
    <name type="common">Giant reed</name>
    <name type="synonym">Donax arundinaceus</name>
    <dbReference type="NCBI Taxonomy" id="35708"/>
    <lineage>
        <taxon>Eukaryota</taxon>
        <taxon>Viridiplantae</taxon>
        <taxon>Streptophyta</taxon>
        <taxon>Embryophyta</taxon>
        <taxon>Tracheophyta</taxon>
        <taxon>Spermatophyta</taxon>
        <taxon>Magnoliopsida</taxon>
        <taxon>Liliopsida</taxon>
        <taxon>Poales</taxon>
        <taxon>Poaceae</taxon>
        <taxon>PACMAD clade</taxon>
        <taxon>Arundinoideae</taxon>
        <taxon>Arundineae</taxon>
        <taxon>Arundo</taxon>
    </lineage>
</organism>
<dbReference type="PANTHER" id="PTHR35828:SF15">
    <property type="entry name" value="F-BOX DOMAIN-CONTAINING PROTEIN"/>
    <property type="match status" value="1"/>
</dbReference>
<dbReference type="AlphaFoldDB" id="A0A0A8XR91"/>
<dbReference type="Pfam" id="PF12937">
    <property type="entry name" value="F-box-like"/>
    <property type="match status" value="1"/>
</dbReference>
<accession>A0A0A8XR91</accession>
<dbReference type="InterPro" id="IPR036047">
    <property type="entry name" value="F-box-like_dom_sf"/>
</dbReference>
<protein>
    <submittedName>
        <fullName evidence="1">Uncharacterized protein</fullName>
    </submittedName>
</protein>
<dbReference type="SUPFAM" id="SSF81383">
    <property type="entry name" value="F-box domain"/>
    <property type="match status" value="1"/>
</dbReference>